<feature type="coiled-coil region" evidence="1">
    <location>
        <begin position="193"/>
        <end position="220"/>
    </location>
</feature>
<evidence type="ECO:0008006" key="4">
    <source>
        <dbReference type="Google" id="ProtNLM"/>
    </source>
</evidence>
<evidence type="ECO:0000313" key="3">
    <source>
        <dbReference type="Proteomes" id="UP001596110"/>
    </source>
</evidence>
<name>A0ABW0UDG3_9STRE</name>
<gene>
    <name evidence="2" type="ORF">ACFPQ3_03990</name>
</gene>
<keyword evidence="1" id="KW-0175">Coiled coil</keyword>
<keyword evidence="3" id="KW-1185">Reference proteome</keyword>
<feature type="coiled-coil region" evidence="1">
    <location>
        <begin position="11"/>
        <end position="38"/>
    </location>
</feature>
<dbReference type="Proteomes" id="UP001596110">
    <property type="component" value="Unassembled WGS sequence"/>
</dbReference>
<reference evidence="3" key="1">
    <citation type="journal article" date="2019" name="Int. J. Syst. Evol. Microbiol.">
        <title>The Global Catalogue of Microorganisms (GCM) 10K type strain sequencing project: providing services to taxonomists for standard genome sequencing and annotation.</title>
        <authorList>
            <consortium name="The Broad Institute Genomics Platform"/>
            <consortium name="The Broad Institute Genome Sequencing Center for Infectious Disease"/>
            <person name="Wu L."/>
            <person name="Ma J."/>
        </authorList>
    </citation>
    <scope>NUCLEOTIDE SEQUENCE [LARGE SCALE GENOMIC DNA]</scope>
    <source>
        <strain evidence="3">DT43</strain>
    </source>
</reference>
<comment type="caution">
    <text evidence="2">The sequence shown here is derived from an EMBL/GenBank/DDBJ whole genome shotgun (WGS) entry which is preliminary data.</text>
</comment>
<dbReference type="EMBL" id="JBHSOJ010000015">
    <property type="protein sequence ID" value="MFC5630764.1"/>
    <property type="molecule type" value="Genomic_DNA"/>
</dbReference>
<sequence>MSEAIIRLASQGSLEEELAELKVQLAALLSERDDLLLHVCKNIEMDFMLKIGRFEYEAFQAQCDYLRAKRKCELLQALKNRQETVDLDEIERLLDEELKEYMERLKLQFEEIAKAIERSQYTALTEDETKDLKHYYRQIIKWLHPDLHPCISYEELKLFHAAVAAYEAADLETVQMIYNLLVDRGDGDIFGSHTLLKKRIEQLRVQIQQLEEQIENIKSNYPYIYKDLLQDEKWVAERQEMLKNAKVDFIKAKETYDKRIKELLR</sequence>
<evidence type="ECO:0000313" key="2">
    <source>
        <dbReference type="EMBL" id="MFC5630764.1"/>
    </source>
</evidence>
<accession>A0ABW0UDG3</accession>
<dbReference type="RefSeq" id="WP_156806138.1">
    <property type="nucleotide sequence ID" value="NZ_JBHSOJ010000015.1"/>
</dbReference>
<evidence type="ECO:0000256" key="1">
    <source>
        <dbReference type="SAM" id="Coils"/>
    </source>
</evidence>
<protein>
    <recommendedName>
        <fullName evidence="4">Molecular chaperone DnaJ</fullName>
    </recommendedName>
</protein>
<organism evidence="2 3">
    <name type="scientific">Streptococcus caledonicus</name>
    <dbReference type="NCBI Taxonomy" id="2614158"/>
    <lineage>
        <taxon>Bacteria</taxon>
        <taxon>Bacillati</taxon>
        <taxon>Bacillota</taxon>
        <taxon>Bacilli</taxon>
        <taxon>Lactobacillales</taxon>
        <taxon>Streptococcaceae</taxon>
        <taxon>Streptococcus</taxon>
    </lineage>
</organism>
<proteinExistence type="predicted"/>
<feature type="coiled-coil region" evidence="1">
    <location>
        <begin position="80"/>
        <end position="118"/>
    </location>
</feature>